<evidence type="ECO:0000313" key="2">
    <source>
        <dbReference type="EMBL" id="MBK1791955.1"/>
    </source>
</evidence>
<protein>
    <submittedName>
        <fullName evidence="2">Uncharacterized protein</fullName>
    </submittedName>
</protein>
<keyword evidence="1" id="KW-0812">Transmembrane</keyword>
<keyword evidence="1" id="KW-1133">Transmembrane helix</keyword>
<keyword evidence="3" id="KW-1185">Reference proteome</keyword>
<gene>
    <name evidence="2" type="ORF">JIN82_12410</name>
</gene>
<dbReference type="Proteomes" id="UP000624703">
    <property type="component" value="Unassembled WGS sequence"/>
</dbReference>
<proteinExistence type="predicted"/>
<dbReference type="AlphaFoldDB" id="A0A8J7SJ75"/>
<sequence length="418" mass="46257">MYNTLILIDPSTQINSDTLAAAMKKAFASSENQSPELIRQGNQLTLTWPSFTLNLNLADDSHILEESRELAAMFAQSHAKEHAIASCSTRVEIHSSEDPSMAHFNDFCFAVSAIEQLGTVYTFDSGTGKFLNLETLENKPLPATSPVISPATSLGSTWVYIIIAVIIISLAIAKMSFGQTSTSSPSPDSDKKMHSEAFAKVVNELEASGYFSHLAPDKQISVKKYLIEAGYFFPEETERVFSADAEDLAEIGVFEFIGQISPALAARGVYLPTREQALRPMRKLDESTGEVITYTPTRLVLDDTLPDDGDVNYLRPCKESPNRDSEVYEVQIGRHTQLIISDSFPSELIWEAAINHTIIFLNKLLEDANSEDRAYGLYADNDAHIVLLSPQQFTLIQKGNLIPDGEKPWEARLINISQ</sequence>
<reference evidence="2" key="1">
    <citation type="submission" date="2021-01" db="EMBL/GenBank/DDBJ databases">
        <title>Modified the classification status of verrucomicrobia.</title>
        <authorList>
            <person name="Feng X."/>
        </authorList>
    </citation>
    <scope>NUCLEOTIDE SEQUENCE</scope>
    <source>
        <strain evidence="2">_KCTC 22039</strain>
    </source>
</reference>
<organism evidence="2 3">
    <name type="scientific">Persicirhabdus sediminis</name>
    <dbReference type="NCBI Taxonomy" id="454144"/>
    <lineage>
        <taxon>Bacteria</taxon>
        <taxon>Pseudomonadati</taxon>
        <taxon>Verrucomicrobiota</taxon>
        <taxon>Verrucomicrobiia</taxon>
        <taxon>Verrucomicrobiales</taxon>
        <taxon>Verrucomicrobiaceae</taxon>
        <taxon>Persicirhabdus</taxon>
    </lineage>
</organism>
<evidence type="ECO:0000256" key="1">
    <source>
        <dbReference type="SAM" id="Phobius"/>
    </source>
</evidence>
<name>A0A8J7SJ75_9BACT</name>
<dbReference type="RefSeq" id="WP_200311970.1">
    <property type="nucleotide sequence ID" value="NZ_JAENIM010000042.1"/>
</dbReference>
<dbReference type="EMBL" id="JAENIM010000042">
    <property type="protein sequence ID" value="MBK1791955.1"/>
    <property type="molecule type" value="Genomic_DNA"/>
</dbReference>
<keyword evidence="1" id="KW-0472">Membrane</keyword>
<accession>A0A8J7SJ75</accession>
<feature type="transmembrane region" description="Helical" evidence="1">
    <location>
        <begin position="158"/>
        <end position="177"/>
    </location>
</feature>
<evidence type="ECO:0000313" key="3">
    <source>
        <dbReference type="Proteomes" id="UP000624703"/>
    </source>
</evidence>
<comment type="caution">
    <text evidence="2">The sequence shown here is derived from an EMBL/GenBank/DDBJ whole genome shotgun (WGS) entry which is preliminary data.</text>
</comment>